<evidence type="ECO:0000313" key="1">
    <source>
        <dbReference type="EMBL" id="SDF99936.1"/>
    </source>
</evidence>
<organism evidence="1 2">
    <name type="scientific">Celeribacter baekdonensis</name>
    <dbReference type="NCBI Taxonomy" id="875171"/>
    <lineage>
        <taxon>Bacteria</taxon>
        <taxon>Pseudomonadati</taxon>
        <taxon>Pseudomonadota</taxon>
        <taxon>Alphaproteobacteria</taxon>
        <taxon>Rhodobacterales</taxon>
        <taxon>Roseobacteraceae</taxon>
        <taxon>Celeribacter</taxon>
    </lineage>
</organism>
<dbReference type="EMBL" id="FNBL01000010">
    <property type="protein sequence ID" value="SDF99936.1"/>
    <property type="molecule type" value="Genomic_DNA"/>
</dbReference>
<dbReference type="Proteomes" id="UP000182284">
    <property type="component" value="Unassembled WGS sequence"/>
</dbReference>
<reference evidence="1 2" key="1">
    <citation type="submission" date="2016-10" db="EMBL/GenBank/DDBJ databases">
        <authorList>
            <person name="de Groot N.N."/>
        </authorList>
    </citation>
    <scope>NUCLEOTIDE SEQUENCE [LARGE SCALE GENOMIC DNA]</scope>
    <source>
        <strain evidence="1 2">DSM 27375</strain>
    </source>
</reference>
<proteinExistence type="predicted"/>
<dbReference type="RefSeq" id="WP_143026846.1">
    <property type="nucleotide sequence ID" value="NZ_FNBL01000010.1"/>
</dbReference>
<sequence length="142" mass="15795">MLQQSFETSRAVAVPHTVGPERLSVLALLDWDHLPHEFCQPDQKFRVSLLAGQDCDRALEILVRLNKAPDILIIDEDFFGSPEAAADACAQIRRFQPDIHIIAIESEMWEGESVLASFGLCQDILPAKCGQRAILGKLETLN</sequence>
<dbReference type="OrthoDB" id="7876164at2"/>
<gene>
    <name evidence="1" type="ORF">SAMN04488117_1105</name>
</gene>
<protein>
    <recommendedName>
        <fullName evidence="3">Response regulatory domain-containing protein</fullName>
    </recommendedName>
</protein>
<name>A0A1G7QN51_9RHOB</name>
<evidence type="ECO:0000313" key="2">
    <source>
        <dbReference type="Proteomes" id="UP000182284"/>
    </source>
</evidence>
<accession>A0A1G7QN51</accession>
<dbReference type="AlphaFoldDB" id="A0A1G7QN51"/>
<evidence type="ECO:0008006" key="3">
    <source>
        <dbReference type="Google" id="ProtNLM"/>
    </source>
</evidence>